<dbReference type="Proteomes" id="UP000289200">
    <property type="component" value="Unassembled WGS sequence"/>
</dbReference>
<keyword evidence="2" id="KW-1003">Cell membrane</keyword>
<evidence type="ECO:0000256" key="6">
    <source>
        <dbReference type="SAM" id="Phobius"/>
    </source>
</evidence>
<dbReference type="InterPro" id="IPR001851">
    <property type="entry name" value="ABC_transp_permease"/>
</dbReference>
<gene>
    <name evidence="7" type="ORF">RHODGE_RHODGE_00692</name>
</gene>
<feature type="transmembrane region" description="Helical" evidence="6">
    <location>
        <begin position="199"/>
        <end position="225"/>
    </location>
</feature>
<evidence type="ECO:0000256" key="4">
    <source>
        <dbReference type="ARBA" id="ARBA00022989"/>
    </source>
</evidence>
<dbReference type="InterPro" id="IPR043428">
    <property type="entry name" value="LivM-like"/>
</dbReference>
<feature type="transmembrane region" description="Helical" evidence="6">
    <location>
        <begin position="245"/>
        <end position="270"/>
    </location>
</feature>
<dbReference type="GO" id="GO:0005886">
    <property type="term" value="C:plasma membrane"/>
    <property type="evidence" value="ECO:0007669"/>
    <property type="project" value="UniProtKB-SubCell"/>
</dbReference>
<feature type="transmembrane region" description="Helical" evidence="6">
    <location>
        <begin position="58"/>
        <end position="77"/>
    </location>
</feature>
<feature type="transmembrane region" description="Helical" evidence="6">
    <location>
        <begin position="83"/>
        <end position="103"/>
    </location>
</feature>
<evidence type="ECO:0000256" key="5">
    <source>
        <dbReference type="ARBA" id="ARBA00023136"/>
    </source>
</evidence>
<proteinExistence type="predicted"/>
<dbReference type="AlphaFoldDB" id="A0A447CQI9"/>
<dbReference type="OrthoDB" id="7917346at2"/>
<name>A0A447CQI9_9BRAD</name>
<evidence type="ECO:0000256" key="1">
    <source>
        <dbReference type="ARBA" id="ARBA00004651"/>
    </source>
</evidence>
<dbReference type="GO" id="GO:0015658">
    <property type="term" value="F:branched-chain amino acid transmembrane transporter activity"/>
    <property type="evidence" value="ECO:0007669"/>
    <property type="project" value="InterPro"/>
</dbReference>
<feature type="transmembrane region" description="Helical" evidence="6">
    <location>
        <begin position="110"/>
        <end position="131"/>
    </location>
</feature>
<reference evidence="8" key="1">
    <citation type="submission" date="2018-10" db="EMBL/GenBank/DDBJ databases">
        <authorList>
            <person name="Peiro R."/>
            <person name="Begona"/>
            <person name="Cbmso G."/>
            <person name="Lopez M."/>
            <person name="Gonzalez S."/>
            <person name="Sacristan E."/>
            <person name="Castillo E."/>
        </authorList>
    </citation>
    <scope>NUCLEOTIDE SEQUENCE [LARGE SCALE GENOMIC DNA]</scope>
</reference>
<feature type="transmembrane region" description="Helical" evidence="6">
    <location>
        <begin position="31"/>
        <end position="51"/>
    </location>
</feature>
<dbReference type="PANTHER" id="PTHR30482:SF17">
    <property type="entry name" value="ABC TRANSPORTER ATP-BINDING PROTEIN"/>
    <property type="match status" value="1"/>
</dbReference>
<keyword evidence="5 6" id="KW-0472">Membrane</keyword>
<feature type="transmembrane region" description="Helical" evidence="6">
    <location>
        <begin position="158"/>
        <end position="178"/>
    </location>
</feature>
<evidence type="ECO:0000256" key="2">
    <source>
        <dbReference type="ARBA" id="ARBA00022475"/>
    </source>
</evidence>
<comment type="subcellular location">
    <subcellularLocation>
        <location evidence="1">Cell membrane</location>
        <topology evidence="1">Multi-pass membrane protein</topology>
    </subcellularLocation>
</comment>
<dbReference type="CDD" id="cd06581">
    <property type="entry name" value="TM_PBP1_LivM_like"/>
    <property type="match status" value="1"/>
</dbReference>
<keyword evidence="4 6" id="KW-1133">Transmembrane helix</keyword>
<evidence type="ECO:0000313" key="8">
    <source>
        <dbReference type="Proteomes" id="UP000289200"/>
    </source>
</evidence>
<dbReference type="PANTHER" id="PTHR30482">
    <property type="entry name" value="HIGH-AFFINITY BRANCHED-CHAIN AMINO ACID TRANSPORT SYSTEM PERMEASE"/>
    <property type="match status" value="1"/>
</dbReference>
<keyword evidence="8" id="KW-1185">Reference proteome</keyword>
<organism evidence="7 8">
    <name type="scientific">Rhodoplanes serenus</name>
    <dbReference type="NCBI Taxonomy" id="200615"/>
    <lineage>
        <taxon>Bacteria</taxon>
        <taxon>Pseudomonadati</taxon>
        <taxon>Pseudomonadota</taxon>
        <taxon>Alphaproteobacteria</taxon>
        <taxon>Hyphomicrobiales</taxon>
        <taxon>Nitrobacteraceae</taxon>
        <taxon>Rhodoplanes</taxon>
    </lineage>
</organism>
<feature type="transmembrane region" description="Helical" evidence="6">
    <location>
        <begin position="277"/>
        <end position="296"/>
    </location>
</feature>
<dbReference type="EMBL" id="UWOC01000044">
    <property type="protein sequence ID" value="VCU07448.1"/>
    <property type="molecule type" value="Genomic_DNA"/>
</dbReference>
<feature type="transmembrane region" description="Helical" evidence="6">
    <location>
        <begin position="7"/>
        <end position="25"/>
    </location>
</feature>
<protein>
    <recommendedName>
        <fullName evidence="9">Branched-chain amino acid ABC transporter permease</fullName>
    </recommendedName>
</protein>
<accession>A0A447CQI9</accession>
<comment type="caution">
    <text evidence="7">The sequence shown here is derived from an EMBL/GenBank/DDBJ whole genome shotgun (WGS) entry which is preliminary data.</text>
</comment>
<sequence>MEVSTPRVIAIVVALLLLVTLPAWVGNPYYINVASQILFFAVFALALNVLVGYGGLVSLGHAGLFAVAGYTAALLLARGHGHLVADTVALAVTVLTAAIYAVLSLRATGIGFLMITLAIGQILWGVAYRWASLTNGDNGINVAARPAPFGLSLAGADGFYYLCLVVFLACLASMRVVVRSPFGASLRGTRDQERRMAALGYDVWTIRFWAFLLSGFWSGVAGLLFLYYNQFISPQIVALTTSAEALLMVISGGTATLLGPVVGAALVVIMKNVVSAYIVRWNMVLGIIFILIVSFMPEGLVPGSARLWAWARHRLRRGKSGVAAATPPAAAGEGGP</sequence>
<evidence type="ECO:0000256" key="3">
    <source>
        <dbReference type="ARBA" id="ARBA00022692"/>
    </source>
</evidence>
<keyword evidence="3 6" id="KW-0812">Transmembrane</keyword>
<evidence type="ECO:0008006" key="9">
    <source>
        <dbReference type="Google" id="ProtNLM"/>
    </source>
</evidence>
<evidence type="ECO:0000313" key="7">
    <source>
        <dbReference type="EMBL" id="VCU07448.1"/>
    </source>
</evidence>
<dbReference type="Pfam" id="PF02653">
    <property type="entry name" value="BPD_transp_2"/>
    <property type="match status" value="1"/>
</dbReference>